<evidence type="ECO:0000313" key="3">
    <source>
        <dbReference type="Proteomes" id="UP001196661"/>
    </source>
</evidence>
<organism evidence="2 3">
    <name type="scientific">Leptothoe kymatousa TAU-MAC 1615</name>
    <dbReference type="NCBI Taxonomy" id="2364775"/>
    <lineage>
        <taxon>Bacteria</taxon>
        <taxon>Bacillati</taxon>
        <taxon>Cyanobacteriota</taxon>
        <taxon>Cyanophyceae</taxon>
        <taxon>Nodosilineales</taxon>
        <taxon>Cymatolegaceae</taxon>
        <taxon>Leptothoe</taxon>
        <taxon>Leptothoe kymatousa</taxon>
    </lineage>
</organism>
<dbReference type="EMBL" id="JADOER010000007">
    <property type="protein sequence ID" value="MBT9312355.1"/>
    <property type="molecule type" value="Genomic_DNA"/>
</dbReference>
<gene>
    <name evidence="2" type="ORF">IXB28_09075</name>
</gene>
<dbReference type="Pfam" id="PF24869">
    <property type="entry name" value="DUF7734"/>
    <property type="match status" value="1"/>
</dbReference>
<sequence length="96" mass="10938">MAMSVAKRLENYTIEHPQEVLLVSIEIDDEADQILIFRGFSSSLMRPTSFDPDVPVLSDRAVIVTVDRLAGPYNPDAPDYLEKNIRWEIFSQRLGD</sequence>
<proteinExistence type="predicted"/>
<dbReference type="Proteomes" id="UP001196661">
    <property type="component" value="Unassembled WGS sequence"/>
</dbReference>
<dbReference type="InterPro" id="IPR056636">
    <property type="entry name" value="DUF7734"/>
</dbReference>
<protein>
    <recommendedName>
        <fullName evidence="1">DUF7734 domain-containing protein</fullName>
    </recommendedName>
</protein>
<keyword evidence="3" id="KW-1185">Reference proteome</keyword>
<accession>A0ABS5Y5V5</accession>
<feature type="domain" description="DUF7734" evidence="1">
    <location>
        <begin position="7"/>
        <end position="94"/>
    </location>
</feature>
<dbReference type="PANTHER" id="PTHR36729">
    <property type="entry name" value="EXPRESSED PROTEIN"/>
    <property type="match status" value="1"/>
</dbReference>
<dbReference type="RefSeq" id="WP_215618247.1">
    <property type="nucleotide sequence ID" value="NZ_JADOER010000007.1"/>
</dbReference>
<evidence type="ECO:0000259" key="1">
    <source>
        <dbReference type="Pfam" id="PF24869"/>
    </source>
</evidence>
<comment type="caution">
    <text evidence="2">The sequence shown here is derived from an EMBL/GenBank/DDBJ whole genome shotgun (WGS) entry which is preliminary data.</text>
</comment>
<evidence type="ECO:0000313" key="2">
    <source>
        <dbReference type="EMBL" id="MBT9312355.1"/>
    </source>
</evidence>
<dbReference type="PANTHER" id="PTHR36729:SF2">
    <property type="entry name" value="EXPRESSED PROTEIN"/>
    <property type="match status" value="1"/>
</dbReference>
<name>A0ABS5Y5V5_9CYAN</name>
<reference evidence="2 3" key="1">
    <citation type="journal article" date="2021" name="Mar. Drugs">
        <title>Genome Reduction and Secondary Metabolism of the Marine Sponge-Associated Cyanobacterium Leptothoe.</title>
        <authorList>
            <person name="Konstantinou D."/>
            <person name="Popin R.V."/>
            <person name="Fewer D.P."/>
            <person name="Sivonen K."/>
            <person name="Gkelis S."/>
        </authorList>
    </citation>
    <scope>NUCLEOTIDE SEQUENCE [LARGE SCALE GENOMIC DNA]</scope>
    <source>
        <strain evidence="2 3">TAU-MAC 1615</strain>
    </source>
</reference>